<organism evidence="1 2">
    <name type="scientific">Pseudodesulfovibrio sediminis</name>
    <dbReference type="NCBI Taxonomy" id="2810563"/>
    <lineage>
        <taxon>Bacteria</taxon>
        <taxon>Pseudomonadati</taxon>
        <taxon>Thermodesulfobacteriota</taxon>
        <taxon>Desulfovibrionia</taxon>
        <taxon>Desulfovibrionales</taxon>
        <taxon>Desulfovibrionaceae</taxon>
    </lineage>
</organism>
<evidence type="ECO:0000313" key="1">
    <source>
        <dbReference type="EMBL" id="BCS88620.1"/>
    </source>
</evidence>
<evidence type="ECO:0000313" key="2">
    <source>
        <dbReference type="Proteomes" id="UP001053296"/>
    </source>
</evidence>
<dbReference type="SUPFAM" id="SSF53850">
    <property type="entry name" value="Periplasmic binding protein-like II"/>
    <property type="match status" value="1"/>
</dbReference>
<protein>
    <recommendedName>
        <fullName evidence="3">Solute-binding protein family 3/N-terminal domain-containing protein</fullName>
    </recommendedName>
</protein>
<dbReference type="Proteomes" id="UP001053296">
    <property type="component" value="Chromosome"/>
</dbReference>
<dbReference type="EMBL" id="AP024485">
    <property type="protein sequence ID" value="BCS88620.1"/>
    <property type="molecule type" value="Genomic_DNA"/>
</dbReference>
<name>A0ABM9SDT2_9BACT</name>
<keyword evidence="2" id="KW-1185">Reference proteome</keyword>
<sequence>MGAPCAAQKTYRISYSPEAEIHVLAQQRIKDVYERAGLAVEFVPMPHKRSIHSVVDGTVDGEAGRIAGLENKYPSLHRVKVKLIDLIGAAYVMEDSPLTRYSEELLDTVRVGAIFGVQWSKNELDGHSAEIVGDYYQLFGMLVEKRVDMVLGNTLSIEAVLRKEENRRHHLRKLKPLVFCEPLYHYVNEKNAHLVPLLEKALRELWEEDRWGERFCVQDKTDSAPKN</sequence>
<gene>
    <name evidence="1" type="ORF">PSDVSF_18620</name>
</gene>
<evidence type="ECO:0008006" key="3">
    <source>
        <dbReference type="Google" id="ProtNLM"/>
    </source>
</evidence>
<dbReference type="Gene3D" id="3.40.190.10">
    <property type="entry name" value="Periplasmic binding protein-like II"/>
    <property type="match status" value="2"/>
</dbReference>
<proteinExistence type="predicted"/>
<accession>A0ABM9SDT2</accession>
<reference evidence="1" key="1">
    <citation type="journal article" date="2022" name="Arch. Microbiol.">
        <title>Pseudodesulfovibrio sediminis sp. nov., a mesophilic and neutrophilic sulfate-reducing bacterium isolated from sediment of a brackish lake.</title>
        <authorList>
            <person name="Takahashi A."/>
            <person name="Kojima H."/>
            <person name="Watanabe M."/>
            <person name="Fukui M."/>
        </authorList>
    </citation>
    <scope>NUCLEOTIDE SEQUENCE</scope>
    <source>
        <strain evidence="1">SF6</strain>
    </source>
</reference>